<dbReference type="PRINTS" id="PR00455">
    <property type="entry name" value="HTHTETR"/>
</dbReference>
<dbReference type="Proteomes" id="UP000184432">
    <property type="component" value="Unassembled WGS sequence"/>
</dbReference>
<accession>A0A1M6EIA1</accession>
<evidence type="ECO:0000256" key="2">
    <source>
        <dbReference type="PROSITE-ProRule" id="PRU00335"/>
    </source>
</evidence>
<keyword evidence="5" id="KW-1185">Reference proteome</keyword>
<dbReference type="InterPro" id="IPR050624">
    <property type="entry name" value="HTH-type_Tx_Regulator"/>
</dbReference>
<evidence type="ECO:0000313" key="4">
    <source>
        <dbReference type="EMBL" id="SHI85214.1"/>
    </source>
</evidence>
<gene>
    <name evidence="4" type="ORF">SAMN04488508_103421</name>
</gene>
<dbReference type="AlphaFoldDB" id="A0A1M6EIA1"/>
<dbReference type="InterPro" id="IPR001647">
    <property type="entry name" value="HTH_TetR"/>
</dbReference>
<proteinExistence type="predicted"/>
<dbReference type="Pfam" id="PF00440">
    <property type="entry name" value="TetR_N"/>
    <property type="match status" value="1"/>
</dbReference>
<dbReference type="InterPro" id="IPR036271">
    <property type="entry name" value="Tet_transcr_reg_TetR-rel_C_sf"/>
</dbReference>
<dbReference type="STRING" id="570521.SAMN04488508_103421"/>
<dbReference type="PANTHER" id="PTHR43479">
    <property type="entry name" value="ACREF/ENVCD OPERON REPRESSOR-RELATED"/>
    <property type="match status" value="1"/>
</dbReference>
<evidence type="ECO:0000256" key="1">
    <source>
        <dbReference type="ARBA" id="ARBA00023125"/>
    </source>
</evidence>
<sequence length="221" mass="25579">METFIVLKVSVLTFVPSTRIPTMKEKIIEKANDMFLSLGFKSVTMDDLASEMGISKKTIYTHFQNKTKLVEATTHHLFCTISDGIEAILHQTLDPIEELYTIKAFVMQHLKNEKTAPLYQLQKYYPKIHSGLKEKQFEVFQECVVDNLKRGIETGVFRSNIDIEFISRIYFIGTNGIKDKNMFPDNRFPVAKLMDDYLEYHILGITTEKGRTILNNLIKEQ</sequence>
<dbReference type="Gene3D" id="1.10.10.60">
    <property type="entry name" value="Homeodomain-like"/>
    <property type="match status" value="1"/>
</dbReference>
<name>A0A1M6EIA1_9FLAO</name>
<protein>
    <submittedName>
        <fullName evidence="4">Transcriptional regulator, TetR family</fullName>
    </submittedName>
</protein>
<reference evidence="5" key="1">
    <citation type="submission" date="2016-11" db="EMBL/GenBank/DDBJ databases">
        <authorList>
            <person name="Varghese N."/>
            <person name="Submissions S."/>
        </authorList>
    </citation>
    <scope>NUCLEOTIDE SEQUENCE [LARGE SCALE GENOMIC DNA]</scope>
    <source>
        <strain evidence="5">DSM 22623</strain>
    </source>
</reference>
<dbReference type="InterPro" id="IPR009057">
    <property type="entry name" value="Homeodomain-like_sf"/>
</dbReference>
<dbReference type="Gene3D" id="1.10.357.10">
    <property type="entry name" value="Tetracycline Repressor, domain 2"/>
    <property type="match status" value="1"/>
</dbReference>
<dbReference type="PROSITE" id="PS50977">
    <property type="entry name" value="HTH_TETR_2"/>
    <property type="match status" value="1"/>
</dbReference>
<dbReference type="GO" id="GO:0003677">
    <property type="term" value="F:DNA binding"/>
    <property type="evidence" value="ECO:0007669"/>
    <property type="project" value="UniProtKB-UniRule"/>
</dbReference>
<keyword evidence="1 2" id="KW-0238">DNA-binding</keyword>
<feature type="domain" description="HTH tetR-type" evidence="3">
    <location>
        <begin position="21"/>
        <end position="81"/>
    </location>
</feature>
<organism evidence="4 5">
    <name type="scientific">Aquimarina spongiae</name>
    <dbReference type="NCBI Taxonomy" id="570521"/>
    <lineage>
        <taxon>Bacteria</taxon>
        <taxon>Pseudomonadati</taxon>
        <taxon>Bacteroidota</taxon>
        <taxon>Flavobacteriia</taxon>
        <taxon>Flavobacteriales</taxon>
        <taxon>Flavobacteriaceae</taxon>
        <taxon>Aquimarina</taxon>
    </lineage>
</organism>
<dbReference type="EMBL" id="FQYP01000003">
    <property type="protein sequence ID" value="SHI85214.1"/>
    <property type="molecule type" value="Genomic_DNA"/>
</dbReference>
<dbReference type="PANTHER" id="PTHR43479:SF11">
    <property type="entry name" value="ACREF_ENVCD OPERON REPRESSOR-RELATED"/>
    <property type="match status" value="1"/>
</dbReference>
<feature type="DNA-binding region" description="H-T-H motif" evidence="2">
    <location>
        <begin position="44"/>
        <end position="63"/>
    </location>
</feature>
<evidence type="ECO:0000313" key="5">
    <source>
        <dbReference type="Proteomes" id="UP000184432"/>
    </source>
</evidence>
<evidence type="ECO:0000259" key="3">
    <source>
        <dbReference type="PROSITE" id="PS50977"/>
    </source>
</evidence>
<dbReference type="SUPFAM" id="SSF48498">
    <property type="entry name" value="Tetracyclin repressor-like, C-terminal domain"/>
    <property type="match status" value="1"/>
</dbReference>
<dbReference type="SUPFAM" id="SSF46689">
    <property type="entry name" value="Homeodomain-like"/>
    <property type="match status" value="1"/>
</dbReference>